<dbReference type="STRING" id="520762.AN619_12820"/>
<evidence type="ECO:0000259" key="1">
    <source>
        <dbReference type="Pfam" id="PF07872"/>
    </source>
</evidence>
<sequence>MPIQVMPGLSRLRITYSKGVDGNGREIMGTKTYANVKPEASDEDVYAVASAFAGLQKYPVTSIGRVDEKKIIQG</sequence>
<gene>
    <name evidence="2" type="ORF">AN619_12820</name>
</gene>
<evidence type="ECO:0000313" key="2">
    <source>
        <dbReference type="EMBL" id="KXG76324.1"/>
    </source>
</evidence>
<name>A0A140L6Z9_9FIRM</name>
<dbReference type="AlphaFoldDB" id="A0A140L6Z9"/>
<dbReference type="InterPro" id="IPR012454">
    <property type="entry name" value="DUF1659"/>
</dbReference>
<dbReference type="OrthoDB" id="1955198at2"/>
<comment type="caution">
    <text evidence="2">The sequence shown here is derived from an EMBL/GenBank/DDBJ whole genome shotgun (WGS) entry which is preliminary data.</text>
</comment>
<organism evidence="2 3">
    <name type="scientific">Thermotalea metallivorans</name>
    <dbReference type="NCBI Taxonomy" id="520762"/>
    <lineage>
        <taxon>Bacteria</taxon>
        <taxon>Bacillati</taxon>
        <taxon>Bacillota</taxon>
        <taxon>Clostridia</taxon>
        <taxon>Peptostreptococcales</taxon>
        <taxon>Thermotaleaceae</taxon>
        <taxon>Thermotalea</taxon>
    </lineage>
</organism>
<feature type="domain" description="DUF1659" evidence="1">
    <location>
        <begin position="10"/>
        <end position="73"/>
    </location>
</feature>
<proteinExistence type="predicted"/>
<reference evidence="2 3" key="1">
    <citation type="submission" date="2015-12" db="EMBL/GenBank/DDBJ databases">
        <title>Draft genome sequence of the thermoanaerobe Thermotalea metallivorans, an isolate from the runoff channel of the Great Artesian Basin, Australia.</title>
        <authorList>
            <person name="Patel B.K."/>
        </authorList>
    </citation>
    <scope>NUCLEOTIDE SEQUENCE [LARGE SCALE GENOMIC DNA]</scope>
    <source>
        <strain evidence="2 3">B2-1</strain>
    </source>
</reference>
<dbReference type="Proteomes" id="UP000070456">
    <property type="component" value="Unassembled WGS sequence"/>
</dbReference>
<protein>
    <recommendedName>
        <fullName evidence="1">DUF1659 domain-containing protein</fullName>
    </recommendedName>
</protein>
<keyword evidence="3" id="KW-1185">Reference proteome</keyword>
<dbReference type="Pfam" id="PF07872">
    <property type="entry name" value="DUF1659"/>
    <property type="match status" value="1"/>
</dbReference>
<dbReference type="RefSeq" id="WP_068555874.1">
    <property type="nucleotide sequence ID" value="NZ_LOEE01000028.1"/>
</dbReference>
<accession>A0A140L6Z9</accession>
<evidence type="ECO:0000313" key="3">
    <source>
        <dbReference type="Proteomes" id="UP000070456"/>
    </source>
</evidence>
<dbReference type="EMBL" id="LOEE01000028">
    <property type="protein sequence ID" value="KXG76324.1"/>
    <property type="molecule type" value="Genomic_DNA"/>
</dbReference>